<comment type="subcellular location">
    <subcellularLocation>
        <location evidence="8">Cytoplasm</location>
    </subcellularLocation>
</comment>
<evidence type="ECO:0000256" key="4">
    <source>
        <dbReference type="ARBA" id="ARBA00022884"/>
    </source>
</evidence>
<organism evidence="10 11">
    <name type="scientific">Mobiluncus curtisii</name>
    <dbReference type="NCBI Taxonomy" id="2051"/>
    <lineage>
        <taxon>Bacteria</taxon>
        <taxon>Bacillati</taxon>
        <taxon>Actinomycetota</taxon>
        <taxon>Actinomycetes</taxon>
        <taxon>Actinomycetales</taxon>
        <taxon>Actinomycetaceae</taxon>
        <taxon>Mobiluncus</taxon>
    </lineage>
</organism>
<dbReference type="NCBIfam" id="TIGR00447">
    <property type="entry name" value="pth"/>
    <property type="match status" value="1"/>
</dbReference>
<dbReference type="Proteomes" id="UP000250245">
    <property type="component" value="Unassembled WGS sequence"/>
</dbReference>
<dbReference type="FunFam" id="3.40.50.1470:FF:000001">
    <property type="entry name" value="Peptidyl-tRNA hydrolase"/>
    <property type="match status" value="1"/>
</dbReference>
<evidence type="ECO:0000256" key="6">
    <source>
        <dbReference type="ARBA" id="ARBA00048707"/>
    </source>
</evidence>
<name>A0A2X3ANX3_9ACTO</name>
<accession>A0A2X3ANX3</accession>
<dbReference type="SUPFAM" id="SSF53178">
    <property type="entry name" value="Peptidyl-tRNA hydrolase-like"/>
    <property type="match status" value="1"/>
</dbReference>
<feature type="binding site" evidence="8">
    <location>
        <position position="92"/>
    </location>
    <ligand>
        <name>tRNA</name>
        <dbReference type="ChEBI" id="CHEBI:17843"/>
    </ligand>
</feature>
<comment type="subunit">
    <text evidence="8">Monomer.</text>
</comment>
<dbReference type="HAMAP" id="MF_00083">
    <property type="entry name" value="Pept_tRNA_hydro_bact"/>
    <property type="match status" value="1"/>
</dbReference>
<keyword evidence="3 8" id="KW-0378">Hydrolase</keyword>
<dbReference type="InterPro" id="IPR018171">
    <property type="entry name" value="Pept_tRNA_hydro_CS"/>
</dbReference>
<feature type="site" description="Discriminates between blocked and unblocked aminoacyl-tRNA" evidence="8">
    <location>
        <position position="28"/>
    </location>
</feature>
<dbReference type="GeneID" id="55564612"/>
<evidence type="ECO:0000256" key="1">
    <source>
        <dbReference type="ARBA" id="ARBA00013260"/>
    </source>
</evidence>
<dbReference type="CDD" id="cd00462">
    <property type="entry name" value="PTH"/>
    <property type="match status" value="1"/>
</dbReference>
<proteinExistence type="inferred from homology"/>
<evidence type="ECO:0000313" key="11">
    <source>
        <dbReference type="Proteomes" id="UP000250245"/>
    </source>
</evidence>
<keyword evidence="8" id="KW-0963">Cytoplasm</keyword>
<dbReference type="Gene3D" id="3.40.50.1470">
    <property type="entry name" value="Peptidyl-tRNA hydrolase"/>
    <property type="match status" value="1"/>
</dbReference>
<dbReference type="InterPro" id="IPR001328">
    <property type="entry name" value="Pept_tRNA_hydro"/>
</dbReference>
<dbReference type="EMBL" id="JABCUI010000001">
    <property type="protein sequence ID" value="NMW86469.1"/>
    <property type="molecule type" value="Genomic_DNA"/>
</dbReference>
<comment type="function">
    <text evidence="8">Hydrolyzes ribosome-free peptidyl-tRNAs (with 1 or more amino acids incorporated), which drop off the ribosome during protein synthesis, or as a result of ribosome stalling.</text>
</comment>
<dbReference type="Pfam" id="PF01195">
    <property type="entry name" value="Pept_tRNA_hydro"/>
    <property type="match status" value="1"/>
</dbReference>
<feature type="binding site" evidence="8">
    <location>
        <position position="33"/>
    </location>
    <ligand>
        <name>tRNA</name>
        <dbReference type="ChEBI" id="CHEBI:17843"/>
    </ligand>
</feature>
<dbReference type="GO" id="GO:0004045">
    <property type="term" value="F:peptidyl-tRNA hydrolase activity"/>
    <property type="evidence" value="ECO:0007669"/>
    <property type="project" value="UniProtKB-UniRule"/>
</dbReference>
<evidence type="ECO:0000313" key="12">
    <source>
        <dbReference type="Proteomes" id="UP000553981"/>
    </source>
</evidence>
<keyword evidence="2 8" id="KW-0820">tRNA-binding</keyword>
<comment type="function">
    <text evidence="8">Catalyzes the release of premature peptidyl moieties from peptidyl-tRNA molecules trapped in stalled 50S ribosomal subunits, and thus maintains levels of free tRNAs and 50S ribosomes.</text>
</comment>
<reference evidence="10 11" key="1">
    <citation type="submission" date="2018-06" db="EMBL/GenBank/DDBJ databases">
        <authorList>
            <consortium name="Pathogen Informatics"/>
            <person name="Doyle S."/>
        </authorList>
    </citation>
    <scope>NUCLEOTIDE SEQUENCE [LARGE SCALE GENOMIC DNA]</scope>
    <source>
        <strain evidence="10 11">NCTC11820</strain>
    </source>
</reference>
<dbReference type="EMBL" id="UASJ01000001">
    <property type="protein sequence ID" value="SQB63460.1"/>
    <property type="molecule type" value="Genomic_DNA"/>
</dbReference>
<feature type="active site" description="Proton acceptor" evidence="8">
    <location>
        <position position="38"/>
    </location>
</feature>
<evidence type="ECO:0000256" key="7">
    <source>
        <dbReference type="ARBA" id="ARBA00050038"/>
    </source>
</evidence>
<dbReference type="GO" id="GO:0006515">
    <property type="term" value="P:protein quality control for misfolded or incompletely synthesized proteins"/>
    <property type="evidence" value="ECO:0007669"/>
    <property type="project" value="UniProtKB-UniRule"/>
</dbReference>
<dbReference type="InterPro" id="IPR036416">
    <property type="entry name" value="Pept_tRNA_hydro_sf"/>
</dbReference>
<dbReference type="PANTHER" id="PTHR17224:SF1">
    <property type="entry name" value="PEPTIDYL-TRNA HYDROLASE"/>
    <property type="match status" value="1"/>
</dbReference>
<feature type="binding site" evidence="8">
    <location>
        <position position="140"/>
    </location>
    <ligand>
        <name>tRNA</name>
        <dbReference type="ChEBI" id="CHEBI:17843"/>
    </ligand>
</feature>
<dbReference type="GO" id="GO:0005737">
    <property type="term" value="C:cytoplasm"/>
    <property type="evidence" value="ECO:0007669"/>
    <property type="project" value="UniProtKB-SubCell"/>
</dbReference>
<evidence type="ECO:0000313" key="9">
    <source>
        <dbReference type="EMBL" id="NMW86469.1"/>
    </source>
</evidence>
<feature type="binding site" evidence="8">
    <location>
        <position position="94"/>
    </location>
    <ligand>
        <name>tRNA</name>
        <dbReference type="ChEBI" id="CHEBI:17843"/>
    </ligand>
</feature>
<evidence type="ECO:0000256" key="5">
    <source>
        <dbReference type="ARBA" id="ARBA00038063"/>
    </source>
</evidence>
<dbReference type="OMA" id="PNTYMNL"/>
<dbReference type="GO" id="GO:0000049">
    <property type="term" value="F:tRNA binding"/>
    <property type="evidence" value="ECO:0007669"/>
    <property type="project" value="UniProtKB-UniRule"/>
</dbReference>
<evidence type="ECO:0000256" key="3">
    <source>
        <dbReference type="ARBA" id="ARBA00022801"/>
    </source>
</evidence>
<protein>
    <recommendedName>
        <fullName evidence="7 8">Peptidyl-tRNA hydrolase</fullName>
        <shortName evidence="8">Pth</shortName>
        <ecNumber evidence="1 8">3.1.1.29</ecNumber>
    </recommendedName>
</protein>
<gene>
    <name evidence="8 10" type="primary">pth</name>
    <name evidence="9" type="ORF">HHJ67_01690</name>
    <name evidence="10" type="ORF">NCTC11820_00237</name>
</gene>
<comment type="similarity">
    <text evidence="5 8">Belongs to the PTH family.</text>
</comment>
<dbReference type="Proteomes" id="UP000553981">
    <property type="component" value="Unassembled WGS sequence"/>
</dbReference>
<dbReference type="GO" id="GO:0072344">
    <property type="term" value="P:rescue of stalled ribosome"/>
    <property type="evidence" value="ECO:0007669"/>
    <property type="project" value="UniProtKB-UniRule"/>
</dbReference>
<sequence>MSPTHEPRLDPSRLLDKEGTWLVVGLGNPGDKYAGTRHNCGYMVTDCFVKQSGQAYRNQSLARAGVVARVATVSLGYGVDAPKIIVAHTGSYMNESGPGVKELLDYYRLGSDRLLVVHDELDLEMGYAKLKVGGSDGGHNGLKSIQKALGTKDFARLRIGIGRPVKMPGGGFDVINWVLGRIPKSQQSILDEVLDRAVQCVTDIAENGLAKAQARLHLGNPK</sequence>
<dbReference type="PANTHER" id="PTHR17224">
    <property type="entry name" value="PEPTIDYL-TRNA HYDROLASE"/>
    <property type="match status" value="1"/>
</dbReference>
<feature type="site" description="Stabilizes the basic form of H active site to accept a proton" evidence="8">
    <location>
        <position position="119"/>
    </location>
</feature>
<evidence type="ECO:0000313" key="10">
    <source>
        <dbReference type="EMBL" id="SQB63460.1"/>
    </source>
</evidence>
<reference evidence="9 12" key="2">
    <citation type="submission" date="2020-04" db="EMBL/GenBank/DDBJ databases">
        <title>Antimicrobial susceptibility and clonality of vaginal-derived multi-drug resistant Mobiluncus isolates in China.</title>
        <authorList>
            <person name="Zhang X."/>
        </authorList>
    </citation>
    <scope>NUCLEOTIDE SEQUENCE [LARGE SCALE GENOMIC DNA]</scope>
    <source>
        <strain evidence="9 12">19</strain>
    </source>
</reference>
<dbReference type="RefSeq" id="WP_004008458.1">
    <property type="nucleotide sequence ID" value="NZ_CP068112.1"/>
</dbReference>
<keyword evidence="4 8" id="KW-0694">RNA-binding</keyword>
<evidence type="ECO:0000256" key="8">
    <source>
        <dbReference type="HAMAP-Rule" id="MF_00083"/>
    </source>
</evidence>
<evidence type="ECO:0000256" key="2">
    <source>
        <dbReference type="ARBA" id="ARBA00022555"/>
    </source>
</evidence>
<dbReference type="AlphaFoldDB" id="A0A2X3ANX3"/>
<dbReference type="EC" id="3.1.1.29" evidence="1 8"/>
<comment type="catalytic activity">
    <reaction evidence="6 8">
        <text>an N-acyl-L-alpha-aminoacyl-tRNA + H2O = an N-acyl-L-amino acid + a tRNA + H(+)</text>
        <dbReference type="Rhea" id="RHEA:54448"/>
        <dbReference type="Rhea" id="RHEA-COMP:10123"/>
        <dbReference type="Rhea" id="RHEA-COMP:13883"/>
        <dbReference type="ChEBI" id="CHEBI:15377"/>
        <dbReference type="ChEBI" id="CHEBI:15378"/>
        <dbReference type="ChEBI" id="CHEBI:59874"/>
        <dbReference type="ChEBI" id="CHEBI:78442"/>
        <dbReference type="ChEBI" id="CHEBI:138191"/>
        <dbReference type="EC" id="3.1.1.29"/>
    </reaction>
</comment>
<dbReference type="PROSITE" id="PS01196">
    <property type="entry name" value="PEPT_TRNA_HYDROL_2"/>
    <property type="match status" value="1"/>
</dbReference>